<evidence type="ECO:0000313" key="3">
    <source>
        <dbReference type="Proteomes" id="UP001066276"/>
    </source>
</evidence>
<gene>
    <name evidence="2" type="ORF">NDU88_006317</name>
</gene>
<evidence type="ECO:0000313" key="2">
    <source>
        <dbReference type="EMBL" id="KAJ1086193.1"/>
    </source>
</evidence>
<name>A0AAV7L9Y7_PLEWA</name>
<keyword evidence="3" id="KW-1185">Reference proteome</keyword>
<organism evidence="2 3">
    <name type="scientific">Pleurodeles waltl</name>
    <name type="common">Iberian ribbed newt</name>
    <dbReference type="NCBI Taxonomy" id="8319"/>
    <lineage>
        <taxon>Eukaryota</taxon>
        <taxon>Metazoa</taxon>
        <taxon>Chordata</taxon>
        <taxon>Craniata</taxon>
        <taxon>Vertebrata</taxon>
        <taxon>Euteleostomi</taxon>
        <taxon>Amphibia</taxon>
        <taxon>Batrachia</taxon>
        <taxon>Caudata</taxon>
        <taxon>Salamandroidea</taxon>
        <taxon>Salamandridae</taxon>
        <taxon>Pleurodelinae</taxon>
        <taxon>Pleurodeles</taxon>
    </lineage>
</organism>
<proteinExistence type="predicted"/>
<reference evidence="2" key="1">
    <citation type="journal article" date="2022" name="bioRxiv">
        <title>Sequencing and chromosome-scale assembly of the giantPleurodeles waltlgenome.</title>
        <authorList>
            <person name="Brown T."/>
            <person name="Elewa A."/>
            <person name="Iarovenko S."/>
            <person name="Subramanian E."/>
            <person name="Araus A.J."/>
            <person name="Petzold A."/>
            <person name="Susuki M."/>
            <person name="Suzuki K.-i.T."/>
            <person name="Hayashi T."/>
            <person name="Toyoda A."/>
            <person name="Oliveira C."/>
            <person name="Osipova E."/>
            <person name="Leigh N.D."/>
            <person name="Simon A."/>
            <person name="Yun M.H."/>
        </authorList>
    </citation>
    <scope>NUCLEOTIDE SEQUENCE</scope>
    <source>
        <strain evidence="2">20211129_DDA</strain>
        <tissue evidence="2">Liver</tissue>
    </source>
</reference>
<sequence>MSLNVSGLPRTVKPPGNWGTQERLWWELSPLESLWRWKAAVSILLRSIVQALEWMHLKAGLGAVLASRCVEGRCDGARGSQHPWGSDAGAVPLEGPCLPASIHRSEECPRVPAAPAPSHGQGSPVTGPGDHMF</sequence>
<feature type="region of interest" description="Disordered" evidence="1">
    <location>
        <begin position="109"/>
        <end position="133"/>
    </location>
</feature>
<protein>
    <submittedName>
        <fullName evidence="2">Uncharacterized protein</fullName>
    </submittedName>
</protein>
<dbReference type="EMBL" id="JANPWB010000016">
    <property type="protein sequence ID" value="KAJ1086193.1"/>
    <property type="molecule type" value="Genomic_DNA"/>
</dbReference>
<evidence type="ECO:0000256" key="1">
    <source>
        <dbReference type="SAM" id="MobiDB-lite"/>
    </source>
</evidence>
<comment type="caution">
    <text evidence="2">The sequence shown here is derived from an EMBL/GenBank/DDBJ whole genome shotgun (WGS) entry which is preliminary data.</text>
</comment>
<dbReference type="AlphaFoldDB" id="A0AAV7L9Y7"/>
<dbReference type="Proteomes" id="UP001066276">
    <property type="component" value="Chromosome 12"/>
</dbReference>
<accession>A0AAV7L9Y7</accession>